<dbReference type="AlphaFoldDB" id="A0A1J4KR33"/>
<evidence type="ECO:0000256" key="1">
    <source>
        <dbReference type="ARBA" id="ARBA00004240"/>
    </source>
</evidence>
<dbReference type="InterPro" id="IPR007484">
    <property type="entry name" value="Peptidase_M28"/>
</dbReference>
<evidence type="ECO:0000256" key="5">
    <source>
        <dbReference type="ARBA" id="ARBA00014116"/>
    </source>
</evidence>
<evidence type="ECO:0000256" key="21">
    <source>
        <dbReference type="SAM" id="Phobius"/>
    </source>
</evidence>
<evidence type="ECO:0000256" key="4">
    <source>
        <dbReference type="ARBA" id="ARBA00004613"/>
    </source>
</evidence>
<evidence type="ECO:0000256" key="11">
    <source>
        <dbReference type="ARBA" id="ARBA00022801"/>
    </source>
</evidence>
<dbReference type="GO" id="GO:0046872">
    <property type="term" value="F:metal ion binding"/>
    <property type="evidence" value="ECO:0007669"/>
    <property type="project" value="UniProtKB-KW"/>
</dbReference>
<keyword evidence="18" id="KW-0458">Lysosome</keyword>
<dbReference type="EMBL" id="MLAK01000509">
    <property type="protein sequence ID" value="OHT13562.1"/>
    <property type="molecule type" value="Genomic_DNA"/>
</dbReference>
<keyword evidence="9" id="KW-0479">Metal-binding</keyword>
<evidence type="ECO:0000256" key="10">
    <source>
        <dbReference type="ARBA" id="ARBA00022729"/>
    </source>
</evidence>
<evidence type="ECO:0000256" key="7">
    <source>
        <dbReference type="ARBA" id="ARBA00022645"/>
    </source>
</evidence>
<dbReference type="Pfam" id="PF04389">
    <property type="entry name" value="Peptidase_M28"/>
    <property type="match status" value="1"/>
</dbReference>
<evidence type="ECO:0000256" key="3">
    <source>
        <dbReference type="ARBA" id="ARBA00004555"/>
    </source>
</evidence>
<evidence type="ECO:0000256" key="15">
    <source>
        <dbReference type="ARBA" id="ARBA00023049"/>
    </source>
</evidence>
<evidence type="ECO:0000313" key="24">
    <source>
        <dbReference type="Proteomes" id="UP000179807"/>
    </source>
</evidence>
<evidence type="ECO:0000256" key="18">
    <source>
        <dbReference type="ARBA" id="ARBA00023228"/>
    </source>
</evidence>
<dbReference type="GO" id="GO:0004177">
    <property type="term" value="F:aminopeptidase activity"/>
    <property type="evidence" value="ECO:0007669"/>
    <property type="project" value="UniProtKB-KW"/>
</dbReference>
<dbReference type="RefSeq" id="XP_068366698.1">
    <property type="nucleotide sequence ID" value="XM_068491213.1"/>
</dbReference>
<dbReference type="PANTHER" id="PTHR12053">
    <property type="entry name" value="PROTEASE FAMILY M28 PLASMA GLUTAMATE CARBOXYPEPTIDASE-RELATED"/>
    <property type="match status" value="1"/>
</dbReference>
<feature type="domain" description="Peptidase M28" evidence="22">
    <location>
        <begin position="224"/>
        <end position="387"/>
    </location>
</feature>
<dbReference type="Proteomes" id="UP000179807">
    <property type="component" value="Unassembled WGS sequence"/>
</dbReference>
<dbReference type="SUPFAM" id="SSF53187">
    <property type="entry name" value="Zn-dependent exopeptidases"/>
    <property type="match status" value="1"/>
</dbReference>
<dbReference type="Gene3D" id="3.40.630.10">
    <property type="entry name" value="Zn peptidases"/>
    <property type="match status" value="1"/>
</dbReference>
<keyword evidence="13" id="KW-0862">Zinc</keyword>
<dbReference type="GeneID" id="94825917"/>
<keyword evidence="23" id="KW-0031">Aminopeptidase</keyword>
<feature type="transmembrane region" description="Helical" evidence="21">
    <location>
        <begin position="198"/>
        <end position="217"/>
    </location>
</feature>
<evidence type="ECO:0000256" key="16">
    <source>
        <dbReference type="ARBA" id="ARBA00023145"/>
    </source>
</evidence>
<evidence type="ECO:0000313" key="23">
    <source>
        <dbReference type="EMBL" id="OHT13562.1"/>
    </source>
</evidence>
<keyword evidence="12" id="KW-0256">Endoplasmic reticulum</keyword>
<organism evidence="23 24">
    <name type="scientific">Tritrichomonas foetus</name>
    <dbReference type="NCBI Taxonomy" id="1144522"/>
    <lineage>
        <taxon>Eukaryota</taxon>
        <taxon>Metamonada</taxon>
        <taxon>Parabasalia</taxon>
        <taxon>Tritrichomonadida</taxon>
        <taxon>Tritrichomonadidae</taxon>
        <taxon>Tritrichomonas</taxon>
    </lineage>
</organism>
<keyword evidence="7" id="KW-0121">Carboxypeptidase</keyword>
<comment type="subcellular location">
    <subcellularLocation>
        <location evidence="1">Endoplasmic reticulum</location>
    </subcellularLocation>
    <subcellularLocation>
        <location evidence="3">Golgi apparatus</location>
    </subcellularLocation>
    <subcellularLocation>
        <location evidence="2">Lysosome</location>
    </subcellularLocation>
    <subcellularLocation>
        <location evidence="4">Secreted</location>
    </subcellularLocation>
</comment>
<dbReference type="InterPro" id="IPR039866">
    <property type="entry name" value="CPQ"/>
</dbReference>
<evidence type="ECO:0000256" key="8">
    <source>
        <dbReference type="ARBA" id="ARBA00022670"/>
    </source>
</evidence>
<dbReference type="GO" id="GO:0005764">
    <property type="term" value="C:lysosome"/>
    <property type="evidence" value="ECO:0007669"/>
    <property type="project" value="UniProtKB-SubCell"/>
</dbReference>
<keyword evidence="24" id="KW-1185">Reference proteome</keyword>
<comment type="caution">
    <text evidence="23">The sequence shown here is derived from an EMBL/GenBank/DDBJ whole genome shotgun (WGS) entry which is preliminary data.</text>
</comment>
<gene>
    <name evidence="23" type="ORF">TRFO_03313</name>
</gene>
<reference evidence="23" key="1">
    <citation type="submission" date="2016-10" db="EMBL/GenBank/DDBJ databases">
        <authorList>
            <person name="Benchimol M."/>
            <person name="Almeida L.G."/>
            <person name="Vasconcelos A.T."/>
            <person name="Perreira-Neves A."/>
            <person name="Rosa I.A."/>
            <person name="Tasca T."/>
            <person name="Bogo M.R."/>
            <person name="de Souza W."/>
        </authorList>
    </citation>
    <scope>NUCLEOTIDE SEQUENCE [LARGE SCALE GENOMIC DNA]</scope>
    <source>
        <strain evidence="23">K</strain>
    </source>
</reference>
<keyword evidence="21" id="KW-1133">Transmembrane helix</keyword>
<proteinExistence type="predicted"/>
<evidence type="ECO:0000256" key="12">
    <source>
        <dbReference type="ARBA" id="ARBA00022824"/>
    </source>
</evidence>
<comment type="subunit">
    <text evidence="19">Homodimer. The monomeric form is inactive while the homodimer is active.</text>
</comment>
<keyword evidence="17" id="KW-0325">Glycoprotein</keyword>
<keyword evidence="21" id="KW-0812">Transmembrane</keyword>
<keyword evidence="10" id="KW-0732">Signal</keyword>
<dbReference type="VEuPathDB" id="TrichDB:TRFO_03313"/>
<dbReference type="GO" id="GO:0005794">
    <property type="term" value="C:Golgi apparatus"/>
    <property type="evidence" value="ECO:0007669"/>
    <property type="project" value="UniProtKB-SubCell"/>
</dbReference>
<dbReference type="GO" id="GO:0004180">
    <property type="term" value="F:carboxypeptidase activity"/>
    <property type="evidence" value="ECO:0007669"/>
    <property type="project" value="UniProtKB-KW"/>
</dbReference>
<evidence type="ECO:0000256" key="6">
    <source>
        <dbReference type="ARBA" id="ARBA00022525"/>
    </source>
</evidence>
<keyword evidence="14" id="KW-0333">Golgi apparatus</keyword>
<dbReference type="OrthoDB" id="10013407at2759"/>
<accession>A0A1J4KR33</accession>
<evidence type="ECO:0000256" key="17">
    <source>
        <dbReference type="ARBA" id="ARBA00023180"/>
    </source>
</evidence>
<evidence type="ECO:0000256" key="9">
    <source>
        <dbReference type="ARBA" id="ARBA00022723"/>
    </source>
</evidence>
<keyword evidence="6" id="KW-0964">Secreted</keyword>
<dbReference type="GO" id="GO:0005783">
    <property type="term" value="C:endoplasmic reticulum"/>
    <property type="evidence" value="ECO:0007669"/>
    <property type="project" value="UniProtKB-SubCell"/>
</dbReference>
<dbReference type="GO" id="GO:0070573">
    <property type="term" value="F:metallodipeptidase activity"/>
    <property type="evidence" value="ECO:0007669"/>
    <property type="project" value="InterPro"/>
</dbReference>
<dbReference type="PANTHER" id="PTHR12053:SF3">
    <property type="entry name" value="CARBOXYPEPTIDASE Q"/>
    <property type="match status" value="1"/>
</dbReference>
<feature type="transmembrane region" description="Helical" evidence="21">
    <location>
        <begin position="170"/>
        <end position="192"/>
    </location>
</feature>
<evidence type="ECO:0000256" key="13">
    <source>
        <dbReference type="ARBA" id="ARBA00022833"/>
    </source>
</evidence>
<dbReference type="GO" id="GO:0005576">
    <property type="term" value="C:extracellular region"/>
    <property type="evidence" value="ECO:0007669"/>
    <property type="project" value="UniProtKB-SubCell"/>
</dbReference>
<evidence type="ECO:0000259" key="22">
    <source>
        <dbReference type="Pfam" id="PF04389"/>
    </source>
</evidence>
<evidence type="ECO:0000256" key="14">
    <source>
        <dbReference type="ARBA" id="ARBA00023034"/>
    </source>
</evidence>
<keyword evidence="11" id="KW-0378">Hydrolase</keyword>
<evidence type="ECO:0000256" key="19">
    <source>
        <dbReference type="ARBA" id="ARBA00025833"/>
    </source>
</evidence>
<keyword evidence="8" id="KW-0645">Protease</keyword>
<keyword evidence="15" id="KW-0482">Metalloprotease</keyword>
<sequence length="405" mass="45366">MSKDYRSLFEQYKPQQNTYINYVVQMINYVIDTVGSREPGSPDEHAGQELMLNDLKNYCDSVDFEYFQVHPKALLGWVVIDAFLLIAATFFYNMNYRLISFFCSLASVVILFFEFILYWEFVDFLFPKKTSSNVVGIRKPTGEVKRRAIFNGHTDSNYEWWYNYLGGGHCLALVVVLGLAGAVISLILQIILYKEYTTWYATLQLCFLPAYAALLFFTNWNEVVPGANDNLTGSVAAMAVAKYLADNDIRFENTEVRVVLTGCEESGLRGSKAYVKAHPPDDIETAFFAFDTLRDLSDMAIYTRDLTGTVQHDLRVCNIMKRAGQLGGLDLPFRTLFFGASDAAAQSQGGIPAGLFAAMDPTPASYYHTRRDTQDNLEPIAIGHGLDVAVGSLFIFNEEGLSGSN</sequence>
<name>A0A1J4KR33_9EUKA</name>
<evidence type="ECO:0000256" key="2">
    <source>
        <dbReference type="ARBA" id="ARBA00004371"/>
    </source>
</evidence>
<dbReference type="GO" id="GO:0006508">
    <property type="term" value="P:proteolysis"/>
    <property type="evidence" value="ECO:0007669"/>
    <property type="project" value="UniProtKB-KW"/>
</dbReference>
<feature type="transmembrane region" description="Helical" evidence="21">
    <location>
        <begin position="74"/>
        <end position="92"/>
    </location>
</feature>
<protein>
    <recommendedName>
        <fullName evidence="5">Carboxypeptidase Q</fullName>
    </recommendedName>
    <alternativeName>
        <fullName evidence="20">Plasma glutamate carboxypeptidase</fullName>
    </alternativeName>
</protein>
<feature type="transmembrane region" description="Helical" evidence="21">
    <location>
        <begin position="98"/>
        <end position="119"/>
    </location>
</feature>
<keyword evidence="16" id="KW-0865">Zymogen</keyword>
<keyword evidence="21" id="KW-0472">Membrane</keyword>
<evidence type="ECO:0000256" key="20">
    <source>
        <dbReference type="ARBA" id="ARBA00033328"/>
    </source>
</evidence>